<sequence length="396" mass="46343">MPFAPFARIRGHGLTCIFGCALLFDETTETFKWLFSTFLHSMGEKEPQSIMADQDNAMKSANAQISHMQIIEFQTINKHEIQRIKYFQDIYDSRERWAPVWFKQDFYPFVSTTTRSEGINERYKRIVGPQYSITSFLKDMEAYNLKIFHKFQWQLRHATKLQADEIEKNRMYEVYTCEDQLVQECRRRRYIVIIDLQNEDLSCICAKFQKDGMLCCHILKVMMKNDISKIPENYIIDRWRKKETMIQRTNECLPVEATTLRFNNLSLMAAEMNSKGAKSDDKYNYLSKEIERPTKSLKRCTQMMSGASNRNITGASIHLIDPDVAATKGKPTKLKSNKRMVPKAEEMRKKKEQKYNCQKCKSSCHNIATCPLDLTIGGLPTRIADHNLYKNLCKPY</sequence>
<evidence type="ECO:0000256" key="5">
    <source>
        <dbReference type="PROSITE-ProRule" id="PRU00325"/>
    </source>
</evidence>
<dbReference type="eggNOG" id="ENOG502R46R">
    <property type="taxonomic scope" value="Eukaryota"/>
</dbReference>
<proteinExistence type="inferred from homology"/>
<dbReference type="Pfam" id="PF10551">
    <property type="entry name" value="MULE"/>
    <property type="match status" value="1"/>
</dbReference>
<comment type="function">
    <text evidence="6">Putative transcription activator involved in regulating light control of development.</text>
</comment>
<dbReference type="EMBL" id="AGNK02003246">
    <property type="status" value="NOT_ANNOTATED_CDS"/>
    <property type="molecule type" value="Genomic_DNA"/>
</dbReference>
<dbReference type="InterPro" id="IPR031052">
    <property type="entry name" value="FHY3/FAR1"/>
</dbReference>
<dbReference type="SMART" id="SM00575">
    <property type="entry name" value="ZnF_PMZ"/>
    <property type="match status" value="1"/>
</dbReference>
<keyword evidence="6" id="KW-0539">Nucleus</keyword>
<reference evidence="8" key="2">
    <citation type="submission" date="2018-08" db="UniProtKB">
        <authorList>
            <consortium name="EnsemblPlants"/>
        </authorList>
    </citation>
    <scope>IDENTIFICATION</scope>
    <source>
        <strain evidence="8">Yugu1</strain>
    </source>
</reference>
<evidence type="ECO:0000259" key="7">
    <source>
        <dbReference type="PROSITE" id="PS50966"/>
    </source>
</evidence>
<dbReference type="InterPro" id="IPR006564">
    <property type="entry name" value="Znf_PMZ"/>
</dbReference>
<dbReference type="STRING" id="4555.K3XQ57"/>
<organism evidence="8 9">
    <name type="scientific">Setaria italica</name>
    <name type="common">Foxtail millet</name>
    <name type="synonym">Panicum italicum</name>
    <dbReference type="NCBI Taxonomy" id="4555"/>
    <lineage>
        <taxon>Eukaryota</taxon>
        <taxon>Viridiplantae</taxon>
        <taxon>Streptophyta</taxon>
        <taxon>Embryophyta</taxon>
        <taxon>Tracheophyta</taxon>
        <taxon>Spermatophyta</taxon>
        <taxon>Magnoliopsida</taxon>
        <taxon>Liliopsida</taxon>
        <taxon>Poales</taxon>
        <taxon>Poaceae</taxon>
        <taxon>PACMAD clade</taxon>
        <taxon>Panicoideae</taxon>
        <taxon>Panicodae</taxon>
        <taxon>Paniceae</taxon>
        <taxon>Cenchrinae</taxon>
        <taxon>Setaria</taxon>
    </lineage>
</organism>
<dbReference type="OMA" id="SCICCKF"/>
<dbReference type="InterPro" id="IPR018289">
    <property type="entry name" value="MULE_transposase_dom"/>
</dbReference>
<dbReference type="PANTHER" id="PTHR31669:SF180">
    <property type="entry name" value="PROTEIN FAR1-RELATED SEQUENCE"/>
    <property type="match status" value="1"/>
</dbReference>
<comment type="similarity">
    <text evidence="1 6">Belongs to the FHY3/FAR1 family.</text>
</comment>
<dbReference type="PANTHER" id="PTHR31669">
    <property type="entry name" value="PROTEIN FAR1-RELATED SEQUENCE 10-RELATED"/>
    <property type="match status" value="1"/>
</dbReference>
<keyword evidence="2 6" id="KW-0479">Metal-binding</keyword>
<accession>K3XQ57</accession>
<dbReference type="GO" id="GO:0005634">
    <property type="term" value="C:nucleus"/>
    <property type="evidence" value="ECO:0007669"/>
    <property type="project" value="UniProtKB-SubCell"/>
</dbReference>
<keyword evidence="4 6" id="KW-0862">Zinc</keyword>
<dbReference type="InParanoid" id="K3XQ57"/>
<keyword evidence="9" id="KW-1185">Reference proteome</keyword>
<dbReference type="Proteomes" id="UP000004995">
    <property type="component" value="Unassembled WGS sequence"/>
</dbReference>
<comment type="subcellular location">
    <subcellularLocation>
        <location evidence="6">Nucleus</location>
    </subcellularLocation>
</comment>
<dbReference type="EnsemblPlants" id="KQL06403">
    <property type="protein sequence ID" value="KQL06403"/>
    <property type="gene ID" value="SETIT_004037mg"/>
</dbReference>
<dbReference type="GO" id="GO:0008270">
    <property type="term" value="F:zinc ion binding"/>
    <property type="evidence" value="ECO:0007669"/>
    <property type="project" value="UniProtKB-UniRule"/>
</dbReference>
<evidence type="ECO:0000256" key="1">
    <source>
        <dbReference type="ARBA" id="ARBA00005889"/>
    </source>
</evidence>
<dbReference type="Gramene" id="KQL06403">
    <property type="protein sequence ID" value="KQL06403"/>
    <property type="gene ID" value="SETIT_004037mg"/>
</dbReference>
<evidence type="ECO:0000256" key="4">
    <source>
        <dbReference type="ARBA" id="ARBA00022833"/>
    </source>
</evidence>
<feature type="domain" description="SWIM-type" evidence="7">
    <location>
        <begin position="190"/>
        <end position="226"/>
    </location>
</feature>
<protein>
    <recommendedName>
        <fullName evidence="6">Protein FAR1-RELATED SEQUENCE</fullName>
    </recommendedName>
</protein>
<dbReference type="PROSITE" id="PS50966">
    <property type="entry name" value="ZF_SWIM"/>
    <property type="match status" value="1"/>
</dbReference>
<evidence type="ECO:0000313" key="8">
    <source>
        <dbReference type="EnsemblPlants" id="KQL06403"/>
    </source>
</evidence>
<dbReference type="GO" id="GO:0006355">
    <property type="term" value="P:regulation of DNA-templated transcription"/>
    <property type="evidence" value="ECO:0007669"/>
    <property type="project" value="UniProtKB-UniRule"/>
</dbReference>
<evidence type="ECO:0000256" key="6">
    <source>
        <dbReference type="RuleBase" id="RU367018"/>
    </source>
</evidence>
<dbReference type="AlphaFoldDB" id="K3XQ57"/>
<keyword evidence="3 5" id="KW-0863">Zinc-finger</keyword>
<dbReference type="HOGENOM" id="CLU_697183_0_0_1"/>
<name>K3XQ57_SETIT</name>
<dbReference type="InterPro" id="IPR007527">
    <property type="entry name" value="Znf_SWIM"/>
</dbReference>
<evidence type="ECO:0000256" key="3">
    <source>
        <dbReference type="ARBA" id="ARBA00022771"/>
    </source>
</evidence>
<dbReference type="Pfam" id="PF04434">
    <property type="entry name" value="SWIM"/>
    <property type="match status" value="1"/>
</dbReference>
<reference evidence="9" key="1">
    <citation type="journal article" date="2012" name="Nat. Biotechnol.">
        <title>Reference genome sequence of the model plant Setaria.</title>
        <authorList>
            <person name="Bennetzen J.L."/>
            <person name="Schmutz J."/>
            <person name="Wang H."/>
            <person name="Percifield R."/>
            <person name="Hawkins J."/>
            <person name="Pontaroli A.C."/>
            <person name="Estep M."/>
            <person name="Feng L."/>
            <person name="Vaughn J.N."/>
            <person name="Grimwood J."/>
            <person name="Jenkins J."/>
            <person name="Barry K."/>
            <person name="Lindquist E."/>
            <person name="Hellsten U."/>
            <person name="Deshpande S."/>
            <person name="Wang X."/>
            <person name="Wu X."/>
            <person name="Mitros T."/>
            <person name="Triplett J."/>
            <person name="Yang X."/>
            <person name="Ye C.Y."/>
            <person name="Mauro-Herrera M."/>
            <person name="Wang L."/>
            <person name="Li P."/>
            <person name="Sharma M."/>
            <person name="Sharma R."/>
            <person name="Ronald P.C."/>
            <person name="Panaud O."/>
            <person name="Kellogg E.A."/>
            <person name="Brutnell T.P."/>
            <person name="Doust A.N."/>
            <person name="Tuskan G.A."/>
            <person name="Rokhsar D."/>
            <person name="Devos K.M."/>
        </authorList>
    </citation>
    <scope>NUCLEOTIDE SEQUENCE [LARGE SCALE GENOMIC DNA]</scope>
    <source>
        <strain evidence="9">cv. Yugu1</strain>
    </source>
</reference>
<evidence type="ECO:0000313" key="9">
    <source>
        <dbReference type="Proteomes" id="UP000004995"/>
    </source>
</evidence>
<evidence type="ECO:0000256" key="2">
    <source>
        <dbReference type="ARBA" id="ARBA00022723"/>
    </source>
</evidence>